<keyword evidence="1" id="KW-1133">Transmembrane helix</keyword>
<dbReference type="EMBL" id="AZIM01003321">
    <property type="protein sequence ID" value="ETE62322.1"/>
    <property type="molecule type" value="Genomic_DNA"/>
</dbReference>
<sequence length="287" mass="31409">MRETWDIKVSIYGQPDCVTDIHCWAAVSPSVSVHHLPVIVSNQGLLYDPAGTGLRTLGLSRRDCMDIGLLTIAGFLKCYDVYMHGTGKGSMETYSSPLECNIPATIWGVYLQALHGRENLQDAEIEPLLRKIPALDLIPPELPGNHSDWWAAVLASLFTSIHTVIQLQPLDTGIIKHLKISKKLKRYVLILSLPAFLPFGCLATVGVFGYDVLTWVLSCCSAALTRCCGHSSLPPTLAVHHQCSVGLPRCCQLLLWAYRSSATCLSAAAAPGGSQRERSREERQMGK</sequence>
<organism evidence="2 3">
    <name type="scientific">Ophiophagus hannah</name>
    <name type="common">King cobra</name>
    <name type="synonym">Naja hannah</name>
    <dbReference type="NCBI Taxonomy" id="8665"/>
    <lineage>
        <taxon>Eukaryota</taxon>
        <taxon>Metazoa</taxon>
        <taxon>Chordata</taxon>
        <taxon>Craniata</taxon>
        <taxon>Vertebrata</taxon>
        <taxon>Euteleostomi</taxon>
        <taxon>Lepidosauria</taxon>
        <taxon>Squamata</taxon>
        <taxon>Bifurcata</taxon>
        <taxon>Unidentata</taxon>
        <taxon>Episquamata</taxon>
        <taxon>Toxicofera</taxon>
        <taxon>Serpentes</taxon>
        <taxon>Colubroidea</taxon>
        <taxon>Elapidae</taxon>
        <taxon>Elapinae</taxon>
        <taxon>Ophiophagus</taxon>
    </lineage>
</organism>
<keyword evidence="1" id="KW-0472">Membrane</keyword>
<proteinExistence type="predicted"/>
<keyword evidence="1" id="KW-0812">Transmembrane</keyword>
<evidence type="ECO:0000313" key="3">
    <source>
        <dbReference type="Proteomes" id="UP000018936"/>
    </source>
</evidence>
<accession>V8NLB1</accession>
<reference evidence="2 3" key="1">
    <citation type="journal article" date="2013" name="Proc. Natl. Acad. Sci. U.S.A.">
        <title>The king cobra genome reveals dynamic gene evolution and adaptation in the snake venom system.</title>
        <authorList>
            <person name="Vonk F.J."/>
            <person name="Casewell N.R."/>
            <person name="Henkel C.V."/>
            <person name="Heimberg A.M."/>
            <person name="Jansen H.J."/>
            <person name="McCleary R.J."/>
            <person name="Kerkkamp H.M."/>
            <person name="Vos R.A."/>
            <person name="Guerreiro I."/>
            <person name="Calvete J.J."/>
            <person name="Wuster W."/>
            <person name="Woods A.E."/>
            <person name="Logan J.M."/>
            <person name="Harrison R.A."/>
            <person name="Castoe T.A."/>
            <person name="de Koning A.P."/>
            <person name="Pollock D.D."/>
            <person name="Yandell M."/>
            <person name="Calderon D."/>
            <person name="Renjifo C."/>
            <person name="Currier R.B."/>
            <person name="Salgado D."/>
            <person name="Pla D."/>
            <person name="Sanz L."/>
            <person name="Hyder A.S."/>
            <person name="Ribeiro J.M."/>
            <person name="Arntzen J.W."/>
            <person name="van den Thillart G.E."/>
            <person name="Boetzer M."/>
            <person name="Pirovano W."/>
            <person name="Dirks R.P."/>
            <person name="Spaink H.P."/>
            <person name="Duboule D."/>
            <person name="McGlinn E."/>
            <person name="Kini R.M."/>
            <person name="Richardson M.K."/>
        </authorList>
    </citation>
    <scope>NUCLEOTIDE SEQUENCE</scope>
    <source>
        <tissue evidence="2">Blood</tissue>
    </source>
</reference>
<dbReference type="AlphaFoldDB" id="V8NLB1"/>
<feature type="non-terminal residue" evidence="2">
    <location>
        <position position="287"/>
    </location>
</feature>
<keyword evidence="3" id="KW-1185">Reference proteome</keyword>
<comment type="caution">
    <text evidence="2">The sequence shown here is derived from an EMBL/GenBank/DDBJ whole genome shotgun (WGS) entry which is preliminary data.</text>
</comment>
<protein>
    <submittedName>
        <fullName evidence="2">Uncharacterized protein</fullName>
    </submittedName>
</protein>
<dbReference type="Proteomes" id="UP000018936">
    <property type="component" value="Unassembled WGS sequence"/>
</dbReference>
<name>V8NLB1_OPHHA</name>
<gene>
    <name evidence="2" type="ORF">L345_11922</name>
</gene>
<evidence type="ECO:0000313" key="2">
    <source>
        <dbReference type="EMBL" id="ETE62322.1"/>
    </source>
</evidence>
<evidence type="ECO:0000256" key="1">
    <source>
        <dbReference type="SAM" id="Phobius"/>
    </source>
</evidence>
<feature type="non-terminal residue" evidence="2">
    <location>
        <position position="1"/>
    </location>
</feature>
<feature type="transmembrane region" description="Helical" evidence="1">
    <location>
        <begin position="187"/>
        <end position="210"/>
    </location>
</feature>